<dbReference type="GO" id="GO:0016301">
    <property type="term" value="F:kinase activity"/>
    <property type="evidence" value="ECO:0007669"/>
    <property type="project" value="UniProtKB-KW"/>
</dbReference>
<reference evidence="8" key="1">
    <citation type="submission" date="2023-06" db="EMBL/GenBank/DDBJ databases">
        <authorList>
            <person name="Jiang Y."/>
            <person name="Liu Q."/>
        </authorList>
    </citation>
    <scope>NUCLEOTIDE SEQUENCE</scope>
    <source>
        <strain evidence="8">CGMCC 1.12090</strain>
    </source>
</reference>
<accession>A0ABT8S2H4</accession>
<dbReference type="InterPro" id="IPR011009">
    <property type="entry name" value="Kinase-like_dom_sf"/>
</dbReference>
<dbReference type="PANTHER" id="PTHR43671">
    <property type="entry name" value="SERINE/THREONINE-PROTEIN KINASE NEK"/>
    <property type="match status" value="1"/>
</dbReference>
<proteinExistence type="predicted"/>
<comment type="caution">
    <text evidence="8">The sequence shown here is derived from an EMBL/GenBank/DDBJ whole genome shotgun (WGS) entry which is preliminary data.</text>
</comment>
<feature type="compositionally biased region" description="Basic and acidic residues" evidence="6">
    <location>
        <begin position="438"/>
        <end position="449"/>
    </location>
</feature>
<evidence type="ECO:0000256" key="2">
    <source>
        <dbReference type="ARBA" id="ARBA00022679"/>
    </source>
</evidence>
<dbReference type="EC" id="2.7.11.1" evidence="1"/>
<dbReference type="Pfam" id="PF07714">
    <property type="entry name" value="PK_Tyr_Ser-Thr"/>
    <property type="match status" value="1"/>
</dbReference>
<dbReference type="Proteomes" id="UP001169027">
    <property type="component" value="Unassembled WGS sequence"/>
</dbReference>
<evidence type="ECO:0000256" key="4">
    <source>
        <dbReference type="ARBA" id="ARBA00022777"/>
    </source>
</evidence>
<evidence type="ECO:0000259" key="7">
    <source>
        <dbReference type="PROSITE" id="PS50011"/>
    </source>
</evidence>
<dbReference type="SMART" id="SM00220">
    <property type="entry name" value="S_TKc"/>
    <property type="match status" value="1"/>
</dbReference>
<dbReference type="EMBL" id="JAUKVY010000007">
    <property type="protein sequence ID" value="MDO1533131.1"/>
    <property type="molecule type" value="Genomic_DNA"/>
</dbReference>
<organism evidence="8 9">
    <name type="scientific">Variovorax ginsengisoli</name>
    <dbReference type="NCBI Taxonomy" id="363844"/>
    <lineage>
        <taxon>Bacteria</taxon>
        <taxon>Pseudomonadati</taxon>
        <taxon>Pseudomonadota</taxon>
        <taxon>Betaproteobacteria</taxon>
        <taxon>Burkholderiales</taxon>
        <taxon>Comamonadaceae</taxon>
        <taxon>Variovorax</taxon>
    </lineage>
</organism>
<feature type="region of interest" description="Disordered" evidence="6">
    <location>
        <begin position="422"/>
        <end position="459"/>
    </location>
</feature>
<dbReference type="PROSITE" id="PS50011">
    <property type="entry name" value="PROTEIN_KINASE_DOM"/>
    <property type="match status" value="1"/>
</dbReference>
<evidence type="ECO:0000256" key="6">
    <source>
        <dbReference type="SAM" id="MobiDB-lite"/>
    </source>
</evidence>
<dbReference type="Gene3D" id="3.30.200.20">
    <property type="entry name" value="Phosphorylase Kinase, domain 1"/>
    <property type="match status" value="1"/>
</dbReference>
<dbReference type="RefSeq" id="WP_301809198.1">
    <property type="nucleotide sequence ID" value="NZ_JAUJZH010000007.1"/>
</dbReference>
<name>A0ABT8S2H4_9BURK</name>
<feature type="region of interest" description="Disordered" evidence="6">
    <location>
        <begin position="14"/>
        <end position="33"/>
    </location>
</feature>
<dbReference type="SUPFAM" id="SSF56112">
    <property type="entry name" value="Protein kinase-like (PK-like)"/>
    <property type="match status" value="1"/>
</dbReference>
<dbReference type="InterPro" id="IPR000719">
    <property type="entry name" value="Prot_kinase_dom"/>
</dbReference>
<evidence type="ECO:0000313" key="8">
    <source>
        <dbReference type="EMBL" id="MDO1533131.1"/>
    </source>
</evidence>
<gene>
    <name evidence="8" type="ORF">Q2T77_12600</name>
</gene>
<evidence type="ECO:0000256" key="3">
    <source>
        <dbReference type="ARBA" id="ARBA00022741"/>
    </source>
</evidence>
<keyword evidence="5" id="KW-0067">ATP-binding</keyword>
<dbReference type="PANTHER" id="PTHR43671:SF13">
    <property type="entry name" value="SERINE_THREONINE-PROTEIN KINASE NEK2"/>
    <property type="match status" value="1"/>
</dbReference>
<evidence type="ECO:0000256" key="1">
    <source>
        <dbReference type="ARBA" id="ARBA00012513"/>
    </source>
</evidence>
<dbReference type="InterPro" id="IPR001245">
    <property type="entry name" value="Ser-Thr/Tyr_kinase_cat_dom"/>
</dbReference>
<keyword evidence="2" id="KW-0808">Transferase</keyword>
<protein>
    <recommendedName>
        <fullName evidence="1">non-specific serine/threonine protein kinase</fullName>
        <ecNumber evidence="1">2.7.11.1</ecNumber>
    </recommendedName>
</protein>
<evidence type="ECO:0000256" key="5">
    <source>
        <dbReference type="ARBA" id="ARBA00022840"/>
    </source>
</evidence>
<dbReference type="Gene3D" id="1.10.510.10">
    <property type="entry name" value="Transferase(Phosphotransferase) domain 1"/>
    <property type="match status" value="1"/>
</dbReference>
<keyword evidence="3" id="KW-0547">Nucleotide-binding</keyword>
<evidence type="ECO:0000313" key="9">
    <source>
        <dbReference type="Proteomes" id="UP001169027"/>
    </source>
</evidence>
<dbReference type="InterPro" id="IPR050660">
    <property type="entry name" value="NEK_Ser/Thr_kinase"/>
</dbReference>
<keyword evidence="9" id="KW-1185">Reference proteome</keyword>
<sequence>MNSALALDLRTAHRPAAGKRAQATPEASDEAPARDIHALPEGFRLFDYEIVGTIGENEKGIVYLAWDHVLEQHVAVREYLPGALASRDRVSAAVVAKSKGRVAAFQLGLCSFINQARMLGRFDHPSLPRVLHFWEGNGTAYMAMPYYEGATLARVLVELGRPPDEAQLCSWLRPLLDALGALHASQCVHGGIATHRILLTDDGPVLTAFGGLRDVGDDLDAPLSDLRALAGVVYAAIAGQPPARRNDRVRPLAEVARRRYSGHFMDAVDAALSPIPQGGCTSAAELWNRLSGAHDRRDQDLDLLSATDRPDFVFEASFGREAPALPGRELAPRRSRTQAVTRLALGLLVGVGLAAAIRLGDPGLPPPLPEPVRMVSLPAAPAPAAEPVPGQAPAQVPEKVPEQALPAAALALTDSLPRVVASEPIAPEPIRRTAQQRPRAEPARERARETQAPLATAQAWPGRTQCVESLQRASLGPLTAAEAAMLRKDCQP</sequence>
<keyword evidence="4 8" id="KW-0418">Kinase</keyword>
<feature type="domain" description="Protein kinase" evidence="7">
    <location>
        <begin position="48"/>
        <end position="454"/>
    </location>
</feature>